<dbReference type="GO" id="GO:0000049">
    <property type="term" value="F:tRNA binding"/>
    <property type="evidence" value="ECO:0007669"/>
    <property type="project" value="UniProtKB-UniRule"/>
</dbReference>
<dbReference type="Proteomes" id="UP000472839">
    <property type="component" value="Unassembled WGS sequence"/>
</dbReference>
<dbReference type="GO" id="GO:0042781">
    <property type="term" value="F:3'-tRNA processing endoribonuclease activity"/>
    <property type="evidence" value="ECO:0007669"/>
    <property type="project" value="TreeGrafter"/>
</dbReference>
<name>A0A6L4WUK4_9BACT</name>
<comment type="function">
    <text evidence="1 7">RNaseP catalyzes the removal of the 5'-leader sequence from pre-tRNA to produce the mature 5'-terminus. It can also cleave other RNA substrates such as 4.5S RNA. The protein component plays an auxiliary but essential role in vivo by binding to the 5'-leader sequence and broadening the substrate specificity of the ribozyme.</text>
</comment>
<dbReference type="InterPro" id="IPR000100">
    <property type="entry name" value="RNase_P"/>
</dbReference>
<comment type="similarity">
    <text evidence="7">Belongs to the RnpA family.</text>
</comment>
<dbReference type="SUPFAM" id="SSF54211">
    <property type="entry name" value="Ribosomal protein S5 domain 2-like"/>
    <property type="match status" value="1"/>
</dbReference>
<dbReference type="PANTHER" id="PTHR33992">
    <property type="entry name" value="RIBONUCLEASE P PROTEIN COMPONENT"/>
    <property type="match status" value="1"/>
</dbReference>
<dbReference type="InterPro" id="IPR020568">
    <property type="entry name" value="Ribosomal_Su5_D2-typ_SF"/>
</dbReference>
<keyword evidence="11" id="KW-1185">Reference proteome</keyword>
<keyword evidence="6 7" id="KW-0694">RNA-binding</keyword>
<dbReference type="PANTHER" id="PTHR33992:SF1">
    <property type="entry name" value="RIBONUCLEASE P PROTEIN COMPONENT"/>
    <property type="match status" value="1"/>
</dbReference>
<comment type="catalytic activity">
    <reaction evidence="7">
        <text>Endonucleolytic cleavage of RNA, removing 5'-extranucleotides from tRNA precursor.</text>
        <dbReference type="EC" id="3.1.26.5"/>
    </reaction>
</comment>
<protein>
    <recommendedName>
        <fullName evidence="7 8">Ribonuclease P protein component</fullName>
        <shortName evidence="7">RNase P protein</shortName>
        <shortName evidence="7">RNaseP protein</shortName>
        <ecNumber evidence="7 8">3.1.26.5</ecNumber>
    </recommendedName>
    <alternativeName>
        <fullName evidence="7">Protein C5</fullName>
    </alternativeName>
</protein>
<evidence type="ECO:0000256" key="7">
    <source>
        <dbReference type="HAMAP-Rule" id="MF_00227"/>
    </source>
</evidence>
<sequence length="111" mass="13108">MSCLNKRHRLNSSKDFNKLYKSDKRWHTSSFIAFFGSNDTLKAGFVTSKKVGNAVLRNKARRRMRALFATYENQIKSGKYIFVVKNNIHEKSFLQLKKDFDFALKRLELLR</sequence>
<dbReference type="AlphaFoldDB" id="A0A6L4WUK4"/>
<dbReference type="Pfam" id="PF00825">
    <property type="entry name" value="Ribonuclease_P"/>
    <property type="match status" value="1"/>
</dbReference>
<comment type="subunit">
    <text evidence="7">Consists of a catalytic RNA component (M1 or rnpB) and a protein subunit.</text>
</comment>
<dbReference type="PROSITE" id="PS00648">
    <property type="entry name" value="RIBONUCLEASE_P"/>
    <property type="match status" value="1"/>
</dbReference>
<reference evidence="11 12" key="1">
    <citation type="submission" date="2019-10" db="EMBL/GenBank/DDBJ databases">
        <title>Poseidonibacter ostreae sp. nov., isolated from the gut of the Ostrea denselamellosa.</title>
        <authorList>
            <person name="Choi A."/>
        </authorList>
    </citation>
    <scope>NUCLEOTIDE SEQUENCE [LARGE SCALE GENOMIC DNA]</scope>
    <source>
        <strain evidence="9 12">SJOD-M-33</strain>
        <strain evidence="10 11">SJOD-M-5</strain>
    </source>
</reference>
<organism evidence="9 12">
    <name type="scientific">Poseidonibacter ostreae</name>
    <dbReference type="NCBI Taxonomy" id="2654171"/>
    <lineage>
        <taxon>Bacteria</taxon>
        <taxon>Pseudomonadati</taxon>
        <taxon>Campylobacterota</taxon>
        <taxon>Epsilonproteobacteria</taxon>
        <taxon>Campylobacterales</taxon>
        <taxon>Arcobacteraceae</taxon>
        <taxon>Poseidonibacter</taxon>
    </lineage>
</organism>
<gene>
    <name evidence="7 9" type="primary">rnpA</name>
    <name evidence="10" type="ORF">GBG18_01760</name>
    <name evidence="9" type="ORF">GBG19_04050</name>
</gene>
<dbReference type="NCBIfam" id="TIGR00188">
    <property type="entry name" value="rnpA"/>
    <property type="match status" value="1"/>
</dbReference>
<accession>A0A6L4WUK4</accession>
<comment type="caution">
    <text evidence="9">The sequence shown here is derived from an EMBL/GenBank/DDBJ whole genome shotgun (WGS) entry which is preliminary data.</text>
</comment>
<dbReference type="EMBL" id="WFKJ01000003">
    <property type="protein sequence ID" value="KAB7892682.1"/>
    <property type="molecule type" value="Genomic_DNA"/>
</dbReference>
<keyword evidence="5 7" id="KW-0378">Hydrolase</keyword>
<dbReference type="HAMAP" id="MF_00227">
    <property type="entry name" value="RNase_P"/>
    <property type="match status" value="1"/>
</dbReference>
<evidence type="ECO:0000256" key="1">
    <source>
        <dbReference type="ARBA" id="ARBA00002663"/>
    </source>
</evidence>
<dbReference type="EMBL" id="WFKK01000007">
    <property type="protein sequence ID" value="KAB7890186.1"/>
    <property type="molecule type" value="Genomic_DNA"/>
</dbReference>
<dbReference type="GO" id="GO:0004526">
    <property type="term" value="F:ribonuclease P activity"/>
    <property type="evidence" value="ECO:0007669"/>
    <property type="project" value="UniProtKB-UniRule"/>
</dbReference>
<evidence type="ECO:0000313" key="10">
    <source>
        <dbReference type="EMBL" id="KAB7892682.1"/>
    </source>
</evidence>
<evidence type="ECO:0000256" key="2">
    <source>
        <dbReference type="ARBA" id="ARBA00022694"/>
    </source>
</evidence>
<dbReference type="Proteomes" id="UP000461010">
    <property type="component" value="Unassembled WGS sequence"/>
</dbReference>
<evidence type="ECO:0000313" key="11">
    <source>
        <dbReference type="Proteomes" id="UP000461010"/>
    </source>
</evidence>
<keyword evidence="3 7" id="KW-0540">Nuclease</keyword>
<dbReference type="GO" id="GO:0030677">
    <property type="term" value="C:ribonuclease P complex"/>
    <property type="evidence" value="ECO:0007669"/>
    <property type="project" value="TreeGrafter"/>
</dbReference>
<dbReference type="RefSeq" id="WP_152187960.1">
    <property type="nucleotide sequence ID" value="NZ_WFKI01000032.1"/>
</dbReference>
<evidence type="ECO:0000256" key="8">
    <source>
        <dbReference type="NCBIfam" id="TIGR00188"/>
    </source>
</evidence>
<dbReference type="InterPro" id="IPR020539">
    <property type="entry name" value="RNase_P_CS"/>
</dbReference>
<dbReference type="Gene3D" id="3.30.230.10">
    <property type="match status" value="1"/>
</dbReference>
<evidence type="ECO:0000313" key="12">
    <source>
        <dbReference type="Proteomes" id="UP000472839"/>
    </source>
</evidence>
<evidence type="ECO:0000256" key="6">
    <source>
        <dbReference type="ARBA" id="ARBA00022884"/>
    </source>
</evidence>
<proteinExistence type="inferred from homology"/>
<keyword evidence="2 7" id="KW-0819">tRNA processing</keyword>
<dbReference type="EC" id="3.1.26.5" evidence="7 8"/>
<evidence type="ECO:0000313" key="9">
    <source>
        <dbReference type="EMBL" id="KAB7890186.1"/>
    </source>
</evidence>
<keyword evidence="4 7" id="KW-0255">Endonuclease</keyword>
<evidence type="ECO:0000256" key="4">
    <source>
        <dbReference type="ARBA" id="ARBA00022759"/>
    </source>
</evidence>
<evidence type="ECO:0000256" key="5">
    <source>
        <dbReference type="ARBA" id="ARBA00022801"/>
    </source>
</evidence>
<dbReference type="GO" id="GO:0001682">
    <property type="term" value="P:tRNA 5'-leader removal"/>
    <property type="evidence" value="ECO:0007669"/>
    <property type="project" value="UniProtKB-UniRule"/>
</dbReference>
<evidence type="ECO:0000256" key="3">
    <source>
        <dbReference type="ARBA" id="ARBA00022722"/>
    </source>
</evidence>
<dbReference type="InterPro" id="IPR014721">
    <property type="entry name" value="Ribsml_uS5_D2-typ_fold_subgr"/>
</dbReference>